<dbReference type="Proteomes" id="UP000032221">
    <property type="component" value="Unassembled WGS sequence"/>
</dbReference>
<evidence type="ECO:0000313" key="2">
    <source>
        <dbReference type="Proteomes" id="UP000032221"/>
    </source>
</evidence>
<gene>
    <name evidence="1" type="ORF">TL10_13805</name>
</gene>
<reference evidence="1 2" key="1">
    <citation type="submission" date="2015-01" db="EMBL/GenBank/DDBJ databases">
        <title>Genome sequence of Mycobacterium llatzerense and Mycobacterium immunogenum recovered from brain abscess.</title>
        <authorList>
            <person name="Greninger A.L."/>
            <person name="Langelier C."/>
            <person name="Cunningham G."/>
            <person name="Chiu C.Y."/>
            <person name="Miller S."/>
        </authorList>
    </citation>
    <scope>NUCLEOTIDE SEQUENCE [LARGE SCALE GENOMIC DNA]</scope>
    <source>
        <strain evidence="1 2">CLUC14</strain>
    </source>
</reference>
<dbReference type="GO" id="GO:0000428">
    <property type="term" value="C:DNA-directed RNA polymerase complex"/>
    <property type="evidence" value="ECO:0007669"/>
    <property type="project" value="UniProtKB-KW"/>
</dbReference>
<name>A0A0D1LKA3_9MYCO</name>
<dbReference type="STRING" id="280871.TL10_13805"/>
<keyword evidence="2" id="KW-1185">Reference proteome</keyword>
<organism evidence="1 2">
    <name type="scientific">Mycolicibacterium llatzerense</name>
    <dbReference type="NCBI Taxonomy" id="280871"/>
    <lineage>
        <taxon>Bacteria</taxon>
        <taxon>Bacillati</taxon>
        <taxon>Actinomycetota</taxon>
        <taxon>Actinomycetes</taxon>
        <taxon>Mycobacteriales</taxon>
        <taxon>Mycobacteriaceae</taxon>
        <taxon>Mycolicibacterium</taxon>
    </lineage>
</organism>
<protein>
    <submittedName>
        <fullName evidence="1">DNA-directed RNA polymerase subunit beta</fullName>
    </submittedName>
</protein>
<dbReference type="AlphaFoldDB" id="A0A0D1LKA3"/>
<comment type="caution">
    <text evidence="1">The sequence shown here is derived from an EMBL/GenBank/DDBJ whole genome shotgun (WGS) entry which is preliminary data.</text>
</comment>
<accession>A0A0D1LKA3</accession>
<dbReference type="PATRIC" id="fig|280871.6.peg.2860"/>
<keyword evidence="1" id="KW-0804">Transcription</keyword>
<sequence>MTDDRRRIHKPTKFLGRGFEAFHDVEDPVQESRIAHETAAALLERVRSYPDPDVVSRLVAYTDEHGIETIAELWAGAGARSLPGALWRVYLLRLSIRDDPYSASLMFGRGTEVLHSIDPVVAGAETPVGPTEIRELADRILRGVFEGDFAVALERAAAYCRVSAAGCTSLAEDATTTAPERAAELTDRAVTFTRIANELHAAAALWRSNSLD</sequence>
<dbReference type="RefSeq" id="WP_043398542.1">
    <property type="nucleotide sequence ID" value="NZ_JXST01000017.1"/>
</dbReference>
<evidence type="ECO:0000313" key="1">
    <source>
        <dbReference type="EMBL" id="KIU16456.1"/>
    </source>
</evidence>
<keyword evidence="1" id="KW-0240">DNA-directed RNA polymerase</keyword>
<dbReference type="OrthoDB" id="5188280at2"/>
<dbReference type="EMBL" id="JXST01000017">
    <property type="protein sequence ID" value="KIU16456.1"/>
    <property type="molecule type" value="Genomic_DNA"/>
</dbReference>
<proteinExistence type="predicted"/>